<proteinExistence type="predicted"/>
<evidence type="ECO:0000313" key="3">
    <source>
        <dbReference type="Proteomes" id="UP000054821"/>
    </source>
</evidence>
<feature type="compositionally biased region" description="Polar residues" evidence="1">
    <location>
        <begin position="92"/>
        <end position="115"/>
    </location>
</feature>
<dbReference type="EMBL" id="JPDN02000005">
    <property type="protein sequence ID" value="PON29037.1"/>
    <property type="molecule type" value="Genomic_DNA"/>
</dbReference>
<sequence length="179" mass="20602">MDYFGMAIDNYKLNLAYIPTDVPYQWDEQAKRQPKPTPLQSKRRDEAKAIELARLYELEEERQKKTSQKRTRTDRPSQSTGRSWYERFERSSPLNQSNEAQTQEQPVPITTQQTHPEIKNGNMDNVGNSQTTVRNLLLLSKNPPKLPQKAKEKEKDVGVDDAATNGEEEDEEAGDSRAH</sequence>
<accession>A0A2P4ZXM3</accession>
<protein>
    <submittedName>
        <fullName evidence="2">Uncharacterized protein</fullName>
    </submittedName>
</protein>
<dbReference type="RefSeq" id="XP_018666511.1">
    <property type="nucleotide sequence ID" value="XM_018800369.1"/>
</dbReference>
<feature type="region of interest" description="Disordered" evidence="1">
    <location>
        <begin position="57"/>
        <end position="179"/>
    </location>
</feature>
<feature type="compositionally biased region" description="Basic and acidic residues" evidence="1">
    <location>
        <begin position="149"/>
        <end position="158"/>
    </location>
</feature>
<gene>
    <name evidence="2" type="ORF">TGAM01_v202145</name>
</gene>
<feature type="region of interest" description="Disordered" evidence="1">
    <location>
        <begin position="28"/>
        <end position="47"/>
    </location>
</feature>
<organism evidence="2 3">
    <name type="scientific">Trichoderma gamsii</name>
    <dbReference type="NCBI Taxonomy" id="398673"/>
    <lineage>
        <taxon>Eukaryota</taxon>
        <taxon>Fungi</taxon>
        <taxon>Dikarya</taxon>
        <taxon>Ascomycota</taxon>
        <taxon>Pezizomycotina</taxon>
        <taxon>Sordariomycetes</taxon>
        <taxon>Hypocreomycetidae</taxon>
        <taxon>Hypocreales</taxon>
        <taxon>Hypocreaceae</taxon>
        <taxon>Trichoderma</taxon>
    </lineage>
</organism>
<reference evidence="2 3" key="1">
    <citation type="journal article" date="2016" name="Genome Announc.">
        <title>Draft Whole-Genome Sequence of Trichoderma gamsii T6085, a Promising Biocontrol Agent of Fusarium Head Blight on Wheat.</title>
        <authorList>
            <person name="Baroncelli R."/>
            <person name="Zapparata A."/>
            <person name="Piaggeschi G."/>
            <person name="Sarrocco S."/>
            <person name="Vannacci G."/>
        </authorList>
    </citation>
    <scope>NUCLEOTIDE SEQUENCE [LARGE SCALE GENOMIC DNA]</scope>
    <source>
        <strain evidence="2 3">T6085</strain>
    </source>
</reference>
<dbReference type="GeneID" id="29980452"/>
<dbReference type="AlphaFoldDB" id="A0A2P4ZXM3"/>
<evidence type="ECO:0000256" key="1">
    <source>
        <dbReference type="SAM" id="MobiDB-lite"/>
    </source>
</evidence>
<keyword evidence="3" id="KW-1185">Reference proteome</keyword>
<dbReference type="Proteomes" id="UP000054821">
    <property type="component" value="Unassembled WGS sequence"/>
</dbReference>
<feature type="compositionally biased region" description="Polar residues" evidence="1">
    <location>
        <begin position="122"/>
        <end position="134"/>
    </location>
</feature>
<name>A0A2P4ZXM3_9HYPO</name>
<evidence type="ECO:0000313" key="2">
    <source>
        <dbReference type="EMBL" id="PON29037.1"/>
    </source>
</evidence>
<comment type="caution">
    <text evidence="2">The sequence shown here is derived from an EMBL/GenBank/DDBJ whole genome shotgun (WGS) entry which is preliminary data.</text>
</comment>